<reference evidence="2 3" key="1">
    <citation type="submission" date="2019-02" db="EMBL/GenBank/DDBJ databases">
        <title>Deep-cultivation of Planctomycetes and their phenomic and genomic characterization uncovers novel biology.</title>
        <authorList>
            <person name="Wiegand S."/>
            <person name="Jogler M."/>
            <person name="Boedeker C."/>
            <person name="Pinto D."/>
            <person name="Vollmers J."/>
            <person name="Rivas-Marin E."/>
            <person name="Kohn T."/>
            <person name="Peeters S.H."/>
            <person name="Heuer A."/>
            <person name="Rast P."/>
            <person name="Oberbeckmann S."/>
            <person name="Bunk B."/>
            <person name="Jeske O."/>
            <person name="Meyerdierks A."/>
            <person name="Storesund J.E."/>
            <person name="Kallscheuer N."/>
            <person name="Luecker S."/>
            <person name="Lage O.M."/>
            <person name="Pohl T."/>
            <person name="Merkel B.J."/>
            <person name="Hornburger P."/>
            <person name="Mueller R.-W."/>
            <person name="Bruemmer F."/>
            <person name="Labrenz M."/>
            <person name="Spormann A.M."/>
            <person name="Op den Camp H."/>
            <person name="Overmann J."/>
            <person name="Amann R."/>
            <person name="Jetten M.S.M."/>
            <person name="Mascher T."/>
            <person name="Medema M.H."/>
            <person name="Devos D.P."/>
            <person name="Kaster A.-K."/>
            <person name="Ovreas L."/>
            <person name="Rohde M."/>
            <person name="Galperin M.Y."/>
            <person name="Jogler C."/>
        </authorList>
    </citation>
    <scope>NUCLEOTIDE SEQUENCE [LARGE SCALE GENOMIC DNA]</scope>
    <source>
        <strain evidence="2 3">ETA_A8</strain>
    </source>
</reference>
<dbReference type="OrthoDB" id="9813938at2"/>
<evidence type="ECO:0000313" key="3">
    <source>
        <dbReference type="Proteomes" id="UP000315017"/>
    </source>
</evidence>
<gene>
    <name evidence="1 2" type="primary">gatC</name>
    <name evidence="2" type="ORF">ETAA8_28960</name>
</gene>
<dbReference type="Pfam" id="PF02686">
    <property type="entry name" value="GatC"/>
    <property type="match status" value="1"/>
</dbReference>
<dbReference type="GO" id="GO:0050567">
    <property type="term" value="F:glutaminyl-tRNA synthase (glutamine-hydrolyzing) activity"/>
    <property type="evidence" value="ECO:0007669"/>
    <property type="project" value="UniProtKB-UniRule"/>
</dbReference>
<dbReference type="SUPFAM" id="SSF141000">
    <property type="entry name" value="Glu-tRNAGln amidotransferase C subunit"/>
    <property type="match status" value="1"/>
</dbReference>
<dbReference type="RefSeq" id="WP_145089034.1">
    <property type="nucleotide sequence ID" value="NZ_CP036274.1"/>
</dbReference>
<accession>A0A517YC36</accession>
<comment type="catalytic activity">
    <reaction evidence="1">
        <text>L-aspartyl-tRNA(Asn) + L-glutamine + ATP + H2O = L-asparaginyl-tRNA(Asn) + L-glutamate + ADP + phosphate + 2 H(+)</text>
        <dbReference type="Rhea" id="RHEA:14513"/>
        <dbReference type="Rhea" id="RHEA-COMP:9674"/>
        <dbReference type="Rhea" id="RHEA-COMP:9677"/>
        <dbReference type="ChEBI" id="CHEBI:15377"/>
        <dbReference type="ChEBI" id="CHEBI:15378"/>
        <dbReference type="ChEBI" id="CHEBI:29985"/>
        <dbReference type="ChEBI" id="CHEBI:30616"/>
        <dbReference type="ChEBI" id="CHEBI:43474"/>
        <dbReference type="ChEBI" id="CHEBI:58359"/>
        <dbReference type="ChEBI" id="CHEBI:78515"/>
        <dbReference type="ChEBI" id="CHEBI:78516"/>
        <dbReference type="ChEBI" id="CHEBI:456216"/>
    </reaction>
</comment>
<keyword evidence="1" id="KW-0067">ATP-binding</keyword>
<keyword evidence="1" id="KW-0648">Protein biosynthesis</keyword>
<dbReference type="Gene3D" id="1.10.20.60">
    <property type="entry name" value="Glu-tRNAGln amidotransferase C subunit, N-terminal domain"/>
    <property type="match status" value="1"/>
</dbReference>
<evidence type="ECO:0000256" key="1">
    <source>
        <dbReference type="HAMAP-Rule" id="MF_00122"/>
    </source>
</evidence>
<dbReference type="GO" id="GO:0005524">
    <property type="term" value="F:ATP binding"/>
    <property type="evidence" value="ECO:0007669"/>
    <property type="project" value="UniProtKB-KW"/>
</dbReference>
<comment type="catalytic activity">
    <reaction evidence="1">
        <text>L-glutamyl-tRNA(Gln) + L-glutamine + ATP + H2O = L-glutaminyl-tRNA(Gln) + L-glutamate + ADP + phosphate + H(+)</text>
        <dbReference type="Rhea" id="RHEA:17521"/>
        <dbReference type="Rhea" id="RHEA-COMP:9681"/>
        <dbReference type="Rhea" id="RHEA-COMP:9684"/>
        <dbReference type="ChEBI" id="CHEBI:15377"/>
        <dbReference type="ChEBI" id="CHEBI:15378"/>
        <dbReference type="ChEBI" id="CHEBI:29985"/>
        <dbReference type="ChEBI" id="CHEBI:30616"/>
        <dbReference type="ChEBI" id="CHEBI:43474"/>
        <dbReference type="ChEBI" id="CHEBI:58359"/>
        <dbReference type="ChEBI" id="CHEBI:78520"/>
        <dbReference type="ChEBI" id="CHEBI:78521"/>
        <dbReference type="ChEBI" id="CHEBI:456216"/>
    </reaction>
</comment>
<dbReference type="InterPro" id="IPR003837">
    <property type="entry name" value="GatC"/>
</dbReference>
<dbReference type="EC" id="6.3.5.-" evidence="1"/>
<comment type="function">
    <text evidence="1">Allows the formation of correctly charged Asn-tRNA(Asn) or Gln-tRNA(Gln) through the transamidation of misacylated Asp-tRNA(Asn) or Glu-tRNA(Gln) in organisms which lack either or both of asparaginyl-tRNA or glutaminyl-tRNA synthetases. The reaction takes place in the presence of glutamine and ATP through an activated phospho-Asp-tRNA(Asn) or phospho-Glu-tRNA(Gln).</text>
</comment>
<name>A0A517YC36_9BACT</name>
<comment type="similarity">
    <text evidence="1">Belongs to the GatC family.</text>
</comment>
<protein>
    <recommendedName>
        <fullName evidence="1">Aspartyl/glutamyl-tRNA(Asn/Gln) amidotransferase subunit C</fullName>
        <shortName evidence="1">Asp/Glu-ADT subunit C</shortName>
        <ecNumber evidence="1">6.3.5.-</ecNumber>
    </recommendedName>
</protein>
<dbReference type="NCBIfam" id="TIGR00135">
    <property type="entry name" value="gatC"/>
    <property type="match status" value="1"/>
</dbReference>
<organism evidence="2 3">
    <name type="scientific">Anatilimnocola aggregata</name>
    <dbReference type="NCBI Taxonomy" id="2528021"/>
    <lineage>
        <taxon>Bacteria</taxon>
        <taxon>Pseudomonadati</taxon>
        <taxon>Planctomycetota</taxon>
        <taxon>Planctomycetia</taxon>
        <taxon>Pirellulales</taxon>
        <taxon>Pirellulaceae</taxon>
        <taxon>Anatilimnocola</taxon>
    </lineage>
</organism>
<dbReference type="GO" id="GO:0016740">
    <property type="term" value="F:transferase activity"/>
    <property type="evidence" value="ECO:0007669"/>
    <property type="project" value="UniProtKB-KW"/>
</dbReference>
<dbReference type="GO" id="GO:0006412">
    <property type="term" value="P:translation"/>
    <property type="evidence" value="ECO:0007669"/>
    <property type="project" value="UniProtKB-UniRule"/>
</dbReference>
<sequence length="96" mass="10452">MSLSRADVEKVSLLGRLLLSEAELGTMTSQLGRIVGYVEQLSALKTDDVQPMAHAFDLQNVFADDIQGEHLPRAAALANAPKRDEECYRVPAVLGE</sequence>
<dbReference type="GO" id="GO:0006450">
    <property type="term" value="P:regulation of translational fidelity"/>
    <property type="evidence" value="ECO:0007669"/>
    <property type="project" value="InterPro"/>
</dbReference>
<evidence type="ECO:0000313" key="2">
    <source>
        <dbReference type="EMBL" id="QDU27805.1"/>
    </source>
</evidence>
<dbReference type="EMBL" id="CP036274">
    <property type="protein sequence ID" value="QDU27805.1"/>
    <property type="molecule type" value="Genomic_DNA"/>
</dbReference>
<dbReference type="AlphaFoldDB" id="A0A517YC36"/>
<keyword evidence="3" id="KW-1185">Reference proteome</keyword>
<proteinExistence type="inferred from homology"/>
<dbReference type="HAMAP" id="MF_00122">
    <property type="entry name" value="GatC"/>
    <property type="match status" value="1"/>
</dbReference>
<dbReference type="KEGG" id="aagg:ETAA8_28960"/>
<dbReference type="GO" id="GO:0050566">
    <property type="term" value="F:asparaginyl-tRNA synthase (glutamine-hydrolyzing) activity"/>
    <property type="evidence" value="ECO:0007669"/>
    <property type="project" value="RHEA"/>
</dbReference>
<dbReference type="Proteomes" id="UP000315017">
    <property type="component" value="Chromosome"/>
</dbReference>
<keyword evidence="2" id="KW-0808">Transferase</keyword>
<keyword evidence="1" id="KW-0547">Nucleotide-binding</keyword>
<dbReference type="InterPro" id="IPR036113">
    <property type="entry name" value="Asp/Glu-ADT_sf_sub_c"/>
</dbReference>
<comment type="subunit">
    <text evidence="1">Heterotrimer of A, B and C subunits.</text>
</comment>
<keyword evidence="1 2" id="KW-0436">Ligase</keyword>